<reference evidence="1" key="1">
    <citation type="journal article" date="2014" name="Front. Microbiol.">
        <title>High frequency of phylogenetically diverse reductive dehalogenase-homologous genes in deep subseafloor sedimentary metagenomes.</title>
        <authorList>
            <person name="Kawai M."/>
            <person name="Futagami T."/>
            <person name="Toyoda A."/>
            <person name="Takaki Y."/>
            <person name="Nishi S."/>
            <person name="Hori S."/>
            <person name="Arai W."/>
            <person name="Tsubouchi T."/>
            <person name="Morono Y."/>
            <person name="Uchiyama I."/>
            <person name="Ito T."/>
            <person name="Fujiyama A."/>
            <person name="Inagaki F."/>
            <person name="Takami H."/>
        </authorList>
    </citation>
    <scope>NUCLEOTIDE SEQUENCE</scope>
    <source>
        <strain evidence="1">Expedition CK06-06</strain>
    </source>
</reference>
<evidence type="ECO:0008006" key="2">
    <source>
        <dbReference type="Google" id="ProtNLM"/>
    </source>
</evidence>
<protein>
    <recommendedName>
        <fullName evidence="2">DNA methylase adenine-specific domain-containing protein</fullName>
    </recommendedName>
</protein>
<accession>X1HIW3</accession>
<sequence length="85" mass="10385">MIKLLINKRKDYQDVEKYAAVINRKEVEENDFNLNTTQIYMDYFDDERKRDFVDNPIEMNKITDEIKNLYNKIELLNKKIQHISI</sequence>
<dbReference type="EMBL" id="BARU01021121">
    <property type="protein sequence ID" value="GAH56960.1"/>
    <property type="molecule type" value="Genomic_DNA"/>
</dbReference>
<evidence type="ECO:0000313" key="1">
    <source>
        <dbReference type="EMBL" id="GAH56960.1"/>
    </source>
</evidence>
<dbReference type="AlphaFoldDB" id="X1HIW3"/>
<proteinExistence type="predicted"/>
<gene>
    <name evidence="1" type="ORF">S03H2_34593</name>
</gene>
<comment type="caution">
    <text evidence="1">The sequence shown here is derived from an EMBL/GenBank/DDBJ whole genome shotgun (WGS) entry which is preliminary data.</text>
</comment>
<name>X1HIW3_9ZZZZ</name>
<organism evidence="1">
    <name type="scientific">marine sediment metagenome</name>
    <dbReference type="NCBI Taxonomy" id="412755"/>
    <lineage>
        <taxon>unclassified sequences</taxon>
        <taxon>metagenomes</taxon>
        <taxon>ecological metagenomes</taxon>
    </lineage>
</organism>